<organism evidence="2 3">
    <name type="scientific">Anisodus tanguticus</name>
    <dbReference type="NCBI Taxonomy" id="243964"/>
    <lineage>
        <taxon>Eukaryota</taxon>
        <taxon>Viridiplantae</taxon>
        <taxon>Streptophyta</taxon>
        <taxon>Embryophyta</taxon>
        <taxon>Tracheophyta</taxon>
        <taxon>Spermatophyta</taxon>
        <taxon>Magnoliopsida</taxon>
        <taxon>eudicotyledons</taxon>
        <taxon>Gunneridae</taxon>
        <taxon>Pentapetalae</taxon>
        <taxon>asterids</taxon>
        <taxon>lamiids</taxon>
        <taxon>Solanales</taxon>
        <taxon>Solanaceae</taxon>
        <taxon>Solanoideae</taxon>
        <taxon>Hyoscyameae</taxon>
        <taxon>Anisodus</taxon>
    </lineage>
</organism>
<dbReference type="AlphaFoldDB" id="A0AAE1VEG8"/>
<keyword evidence="3" id="KW-1185">Reference proteome</keyword>
<feature type="region of interest" description="Disordered" evidence="1">
    <location>
        <begin position="61"/>
        <end position="85"/>
    </location>
</feature>
<sequence length="113" mass="12591">MSEVASAQTITNKINRARRCRRFHPGGSPSRALLLPHTDKWQKCHYTMPLRSPCSPKIGKGINGPCPVPPTRHTTTTPTDGIRFTDGATKEKKKLRNFLEYDAVAYGPAYGHM</sequence>
<evidence type="ECO:0000256" key="1">
    <source>
        <dbReference type="SAM" id="MobiDB-lite"/>
    </source>
</evidence>
<reference evidence="2" key="1">
    <citation type="submission" date="2023-12" db="EMBL/GenBank/DDBJ databases">
        <title>Genome assembly of Anisodus tanguticus.</title>
        <authorList>
            <person name="Wang Y.-J."/>
        </authorList>
    </citation>
    <scope>NUCLEOTIDE SEQUENCE</scope>
    <source>
        <strain evidence="2">KB-2021</strain>
        <tissue evidence="2">Leaf</tissue>
    </source>
</reference>
<gene>
    <name evidence="2" type="ORF">RND71_019578</name>
</gene>
<comment type="caution">
    <text evidence="2">The sequence shown here is derived from an EMBL/GenBank/DDBJ whole genome shotgun (WGS) entry which is preliminary data.</text>
</comment>
<dbReference type="EMBL" id="JAVYJV010000010">
    <property type="protein sequence ID" value="KAK4360626.1"/>
    <property type="molecule type" value="Genomic_DNA"/>
</dbReference>
<proteinExistence type="predicted"/>
<evidence type="ECO:0000313" key="2">
    <source>
        <dbReference type="EMBL" id="KAK4360626.1"/>
    </source>
</evidence>
<dbReference type="Proteomes" id="UP001291623">
    <property type="component" value="Unassembled WGS sequence"/>
</dbReference>
<evidence type="ECO:0000313" key="3">
    <source>
        <dbReference type="Proteomes" id="UP001291623"/>
    </source>
</evidence>
<name>A0AAE1VEG8_9SOLA</name>
<protein>
    <submittedName>
        <fullName evidence="2">Uncharacterized protein</fullName>
    </submittedName>
</protein>
<accession>A0AAE1VEG8</accession>